<gene>
    <name evidence="8" type="ORF">COY52_03070</name>
</gene>
<dbReference type="NCBIfam" id="NF004885">
    <property type="entry name" value="PRK06246.1"/>
    <property type="match status" value="1"/>
</dbReference>
<dbReference type="EMBL" id="PFMR01000086">
    <property type="protein sequence ID" value="PIZ17796.1"/>
    <property type="molecule type" value="Genomic_DNA"/>
</dbReference>
<evidence type="ECO:0000256" key="4">
    <source>
        <dbReference type="ARBA" id="ARBA00023004"/>
    </source>
</evidence>
<dbReference type="PANTHER" id="PTHR30389">
    <property type="entry name" value="FUMARATE HYDRATASE-RELATED"/>
    <property type="match status" value="1"/>
</dbReference>
<dbReference type="PANTHER" id="PTHR30389:SF17">
    <property type="entry name" value="L(+)-TARTRATE DEHYDRATASE SUBUNIT ALPHA-RELATED"/>
    <property type="match status" value="1"/>
</dbReference>
<evidence type="ECO:0000256" key="5">
    <source>
        <dbReference type="ARBA" id="ARBA00023014"/>
    </source>
</evidence>
<organism evidence="8 9">
    <name type="scientific">Candidatus Desantisbacteria bacterium CG_4_10_14_0_8_um_filter_48_22</name>
    <dbReference type="NCBI Taxonomy" id="1974543"/>
    <lineage>
        <taxon>Bacteria</taxon>
        <taxon>Candidatus Desantisiibacteriota</taxon>
    </lineage>
</organism>
<evidence type="ECO:0000256" key="1">
    <source>
        <dbReference type="ARBA" id="ARBA00008876"/>
    </source>
</evidence>
<keyword evidence="3" id="KW-0479">Metal-binding</keyword>
<evidence type="ECO:0000256" key="6">
    <source>
        <dbReference type="ARBA" id="ARBA00023239"/>
    </source>
</evidence>
<accession>A0A2M7SE43</accession>
<evidence type="ECO:0000313" key="9">
    <source>
        <dbReference type="Proteomes" id="UP000229307"/>
    </source>
</evidence>
<feature type="domain" description="Fe-S hydro-lyase tartrate dehydratase alpha-type catalytic" evidence="7">
    <location>
        <begin position="11"/>
        <end position="293"/>
    </location>
</feature>
<keyword evidence="2" id="KW-0004">4Fe-4S</keyword>
<dbReference type="Proteomes" id="UP000229307">
    <property type="component" value="Unassembled WGS sequence"/>
</dbReference>
<name>A0A2M7SE43_9BACT</name>
<keyword evidence="5" id="KW-0411">Iron-sulfur</keyword>
<dbReference type="GO" id="GO:0004333">
    <property type="term" value="F:fumarate hydratase activity"/>
    <property type="evidence" value="ECO:0007669"/>
    <property type="project" value="UniProtKB-EC"/>
</dbReference>
<dbReference type="NCBIfam" id="TIGR00722">
    <property type="entry name" value="ttdA_fumA_fumB"/>
    <property type="match status" value="1"/>
</dbReference>
<evidence type="ECO:0000313" key="8">
    <source>
        <dbReference type="EMBL" id="PIZ17796.1"/>
    </source>
</evidence>
<dbReference type="InterPro" id="IPR051208">
    <property type="entry name" value="Class-I_Fumarase/Tartrate_DH"/>
</dbReference>
<evidence type="ECO:0000259" key="7">
    <source>
        <dbReference type="Pfam" id="PF05681"/>
    </source>
</evidence>
<proteinExistence type="inferred from homology"/>
<comment type="caution">
    <text evidence="8">The sequence shown here is derived from an EMBL/GenBank/DDBJ whole genome shotgun (WGS) entry which is preliminary data.</text>
</comment>
<dbReference type="GO" id="GO:0051539">
    <property type="term" value="F:4 iron, 4 sulfur cluster binding"/>
    <property type="evidence" value="ECO:0007669"/>
    <property type="project" value="UniProtKB-KW"/>
</dbReference>
<keyword evidence="6 8" id="KW-0456">Lyase</keyword>
<reference evidence="9" key="1">
    <citation type="submission" date="2017-09" db="EMBL/GenBank/DDBJ databases">
        <title>Depth-based differentiation of microbial function through sediment-hosted aquifers and enrichment of novel symbionts in the deep terrestrial subsurface.</title>
        <authorList>
            <person name="Probst A.J."/>
            <person name="Ladd B."/>
            <person name="Jarett J.K."/>
            <person name="Geller-Mcgrath D.E."/>
            <person name="Sieber C.M.K."/>
            <person name="Emerson J.B."/>
            <person name="Anantharaman K."/>
            <person name="Thomas B.C."/>
            <person name="Malmstrom R."/>
            <person name="Stieglmeier M."/>
            <person name="Klingl A."/>
            <person name="Woyke T."/>
            <person name="Ryan C.M."/>
            <person name="Banfield J.F."/>
        </authorList>
    </citation>
    <scope>NUCLEOTIDE SEQUENCE [LARGE SCALE GENOMIC DNA]</scope>
</reference>
<sequence>MKIINASKITDTVAELCMRANYTLRPDVKKAIQKAAKREKGLAGYAMDSILKNIEIAEKGSIAMCQDTGMAVVFLEIGQDLHIKGNLEKAIQEGVRSGYRKGCLRASVVEDPFGKRVNTGDNTPAVIHTKVVPGSRIKITVLPKGFGSENTSTIRMFLPGEKSGAIEDFIVETVKKFGPNACPPLIVGVGIGGTSEKAMVIAKEALLKPVSRVQPALRKGRARSRPDIDRGGCQVSELANRLLRKINALGIGPGGFGGKTTALGVNIETFPTHIAGLPVAINISCWALRKATTTL</sequence>
<evidence type="ECO:0000256" key="3">
    <source>
        <dbReference type="ARBA" id="ARBA00022723"/>
    </source>
</evidence>
<protein>
    <submittedName>
        <fullName evidence="8">Fumarate hydratase</fullName>
        <ecNumber evidence="8">4.2.1.2</ecNumber>
    </submittedName>
</protein>
<keyword evidence="4" id="KW-0408">Iron</keyword>
<dbReference type="InterPro" id="IPR004646">
    <property type="entry name" value="Fe-S_hydro-lyase_TtdA-typ_cat"/>
</dbReference>
<dbReference type="Pfam" id="PF05681">
    <property type="entry name" value="Fumerase"/>
    <property type="match status" value="1"/>
</dbReference>
<dbReference type="EC" id="4.2.1.2" evidence="8"/>
<dbReference type="AlphaFoldDB" id="A0A2M7SE43"/>
<comment type="similarity">
    <text evidence="1">Belongs to the class-I fumarase family.</text>
</comment>
<evidence type="ECO:0000256" key="2">
    <source>
        <dbReference type="ARBA" id="ARBA00022485"/>
    </source>
</evidence>
<dbReference type="GO" id="GO:0046872">
    <property type="term" value="F:metal ion binding"/>
    <property type="evidence" value="ECO:0007669"/>
    <property type="project" value="UniProtKB-KW"/>
</dbReference>